<feature type="compositionally biased region" description="Acidic residues" evidence="1">
    <location>
        <begin position="210"/>
        <end position="262"/>
    </location>
</feature>
<dbReference type="AlphaFoldDB" id="A0A401REF3"/>
<feature type="region of interest" description="Disordered" evidence="1">
    <location>
        <begin position="1"/>
        <end position="91"/>
    </location>
</feature>
<feature type="region of interest" description="Disordered" evidence="1">
    <location>
        <begin position="104"/>
        <end position="274"/>
    </location>
</feature>
<feature type="compositionally biased region" description="Polar residues" evidence="1">
    <location>
        <begin position="322"/>
        <end position="331"/>
    </location>
</feature>
<feature type="compositionally biased region" description="Acidic residues" evidence="1">
    <location>
        <begin position="107"/>
        <end position="129"/>
    </location>
</feature>
<dbReference type="GO" id="GO:0005085">
    <property type="term" value="F:guanyl-nucleotide exchange factor activity"/>
    <property type="evidence" value="ECO:0007669"/>
    <property type="project" value="TreeGrafter"/>
</dbReference>
<proteinExistence type="predicted"/>
<protein>
    <submittedName>
        <fullName evidence="2">Uncharacterized protein</fullName>
    </submittedName>
</protein>
<dbReference type="OrthoDB" id="9950457at2759"/>
<feature type="compositionally biased region" description="Basic and acidic residues" evidence="1">
    <location>
        <begin position="70"/>
        <end position="83"/>
    </location>
</feature>
<accession>A0A401REF3</accession>
<name>A0A401REF3_CHIPU</name>
<dbReference type="PANTHER" id="PTHR12673:SF13">
    <property type="entry name" value="FYVE, RHOGEF AND PH DOMAIN-CONTAINING PROTEIN 5"/>
    <property type="match status" value="1"/>
</dbReference>
<dbReference type="STRING" id="137246.A0A401REF3"/>
<evidence type="ECO:0000313" key="3">
    <source>
        <dbReference type="Proteomes" id="UP000287033"/>
    </source>
</evidence>
<evidence type="ECO:0000256" key="1">
    <source>
        <dbReference type="SAM" id="MobiDB-lite"/>
    </source>
</evidence>
<feature type="region of interest" description="Disordered" evidence="1">
    <location>
        <begin position="311"/>
        <end position="342"/>
    </location>
</feature>
<gene>
    <name evidence="2" type="ORF">chiPu_0020325</name>
</gene>
<feature type="region of interest" description="Disordered" evidence="1">
    <location>
        <begin position="735"/>
        <end position="764"/>
    </location>
</feature>
<dbReference type="EMBL" id="BEZZ01002515">
    <property type="protein sequence ID" value="GCC16513.1"/>
    <property type="molecule type" value="Genomic_DNA"/>
</dbReference>
<comment type="caution">
    <text evidence="2">The sequence shown here is derived from an EMBL/GenBank/DDBJ whole genome shotgun (WGS) entry which is preliminary data.</text>
</comment>
<dbReference type="GO" id="GO:0005737">
    <property type="term" value="C:cytoplasm"/>
    <property type="evidence" value="ECO:0007669"/>
    <property type="project" value="TreeGrafter"/>
</dbReference>
<dbReference type="Proteomes" id="UP000287033">
    <property type="component" value="Unassembled WGS sequence"/>
</dbReference>
<feature type="compositionally biased region" description="Basic and acidic residues" evidence="1">
    <location>
        <begin position="151"/>
        <end position="163"/>
    </location>
</feature>
<feature type="compositionally biased region" description="Acidic residues" evidence="1">
    <location>
        <begin position="1"/>
        <end position="19"/>
    </location>
</feature>
<feature type="compositionally biased region" description="Basic and acidic residues" evidence="1">
    <location>
        <begin position="754"/>
        <end position="764"/>
    </location>
</feature>
<feature type="non-terminal residue" evidence="2">
    <location>
        <position position="764"/>
    </location>
</feature>
<sequence length="764" mass="81830">MYGAGEEADGAGEEADGPGEEAGGPGEEAGGPGEEAGGPGEDRPVEEADGPGEGADGPGDEAQNLEEGPDDSRVEADETKDTDDGAMWEAAGGLWVDVLGKARDTADGDTADGDTADGDTADGDTADGDTADRLCQCERLANEPGVGENEAGGHEGDGNKGDEPREDGEEVDGNEGDEPQEDGEEVDGNERDEPGGDGEEVGGNERDEPGGDGEEVGGNEGDEPGGDGEEVGGNEGDEPGGDGEEVGGNEGDEPGGDGEEVFGNEPREDGGEVDECVGTLLTGTSKLLNYEGEKNMTTLSPNTQSWDVKEELGQNEEPVELSRSSITAEQGETSERDNQLGISPENTVEKVSLTNSNCVLGFAVESGYRRLLKQDSEASEGIDGMLPLYFERADLGRGSELVDKVGADKPVTTDWNNTRSRARSLSVKVPDTVLEETGIPLQKAGRAAGEDCNLGDVSVNRRLFTAKHRCYTFYPRSFSVEAKDLPISIYRQTERLFDNKMETMEDNLSLLSVVPPSGSLLKPNPLPTSAASSPSSVVDIPPPFELASITKKPITKSSPSLLLENESPDKYLKQNAKKKSSFKRFLPIKFRKKVENKIAVEVNVCKPQSDTVRVLDFDRRSLGNSPQIKTRSGKIRVWDSSSTFLINKDGKRKGTPKPFSRSVTRVESFEDRSRLSYSSLPLTKPRSISFPNADTSDYENIPAVSSDYENVQIPSRRNGRSGTFTEFFDNPSRAFSSASENDGYVDMSSFTPFESRKNMDQELE</sequence>
<feature type="compositionally biased region" description="Acidic residues" evidence="1">
    <location>
        <begin position="164"/>
        <end position="187"/>
    </location>
</feature>
<dbReference type="PANTHER" id="PTHR12673">
    <property type="entry name" value="FACIOGENITAL DYSPLASIA PROTEIN"/>
    <property type="match status" value="1"/>
</dbReference>
<dbReference type="InterPro" id="IPR051092">
    <property type="entry name" value="FYVE_RhoGEF_PH"/>
</dbReference>
<reference evidence="2 3" key="1">
    <citation type="journal article" date="2018" name="Nat. Ecol. Evol.">
        <title>Shark genomes provide insights into elasmobranch evolution and the origin of vertebrates.</title>
        <authorList>
            <person name="Hara Y"/>
            <person name="Yamaguchi K"/>
            <person name="Onimaru K"/>
            <person name="Kadota M"/>
            <person name="Koyanagi M"/>
            <person name="Keeley SD"/>
            <person name="Tatsumi K"/>
            <person name="Tanaka K"/>
            <person name="Motone F"/>
            <person name="Kageyama Y"/>
            <person name="Nozu R"/>
            <person name="Adachi N"/>
            <person name="Nishimura O"/>
            <person name="Nakagawa R"/>
            <person name="Tanegashima C"/>
            <person name="Kiyatake I"/>
            <person name="Matsumoto R"/>
            <person name="Murakumo K"/>
            <person name="Nishida K"/>
            <person name="Terakita A"/>
            <person name="Kuratani S"/>
            <person name="Sato K"/>
            <person name="Hyodo S Kuraku.S."/>
        </authorList>
    </citation>
    <scope>NUCLEOTIDE SEQUENCE [LARGE SCALE GENOMIC DNA]</scope>
</reference>
<keyword evidence="3" id="KW-1185">Reference proteome</keyword>
<organism evidence="2 3">
    <name type="scientific">Chiloscyllium punctatum</name>
    <name type="common">Brownbanded bambooshark</name>
    <name type="synonym">Hemiscyllium punctatum</name>
    <dbReference type="NCBI Taxonomy" id="137246"/>
    <lineage>
        <taxon>Eukaryota</taxon>
        <taxon>Metazoa</taxon>
        <taxon>Chordata</taxon>
        <taxon>Craniata</taxon>
        <taxon>Vertebrata</taxon>
        <taxon>Chondrichthyes</taxon>
        <taxon>Elasmobranchii</taxon>
        <taxon>Galeomorphii</taxon>
        <taxon>Galeoidea</taxon>
        <taxon>Orectolobiformes</taxon>
        <taxon>Hemiscylliidae</taxon>
        <taxon>Chiloscyllium</taxon>
    </lineage>
</organism>
<feature type="compositionally biased region" description="Gly residues" evidence="1">
    <location>
        <begin position="20"/>
        <end position="39"/>
    </location>
</feature>
<evidence type="ECO:0000313" key="2">
    <source>
        <dbReference type="EMBL" id="GCC16513.1"/>
    </source>
</evidence>
<dbReference type="OMA" id="METMEDN"/>